<feature type="active site" description="Proton donor/acceptor" evidence="5">
    <location>
        <position position="150"/>
    </location>
</feature>
<feature type="site" description="Interaction with DNA substrate" evidence="7">
    <location>
        <position position="247"/>
    </location>
</feature>
<evidence type="ECO:0000259" key="8">
    <source>
        <dbReference type="Pfam" id="PF03372"/>
    </source>
</evidence>
<dbReference type="GO" id="GO:0046872">
    <property type="term" value="F:metal ion binding"/>
    <property type="evidence" value="ECO:0007669"/>
    <property type="project" value="UniProtKB-KW"/>
</dbReference>
<dbReference type="NCBIfam" id="TIGR00633">
    <property type="entry name" value="xth"/>
    <property type="match status" value="1"/>
</dbReference>
<dbReference type="PROSITE" id="PS00726">
    <property type="entry name" value="AP_NUCLEASE_F1_1"/>
    <property type="match status" value="1"/>
</dbReference>
<feature type="active site" description="Proton acceptor" evidence="5">
    <location>
        <position position="247"/>
    </location>
</feature>
<evidence type="ECO:0000256" key="7">
    <source>
        <dbReference type="PIRSR" id="PIRSR604808-3"/>
    </source>
</evidence>
<dbReference type="AlphaFoldDB" id="A0A2M6W3M6"/>
<protein>
    <submittedName>
        <fullName evidence="9">Exodeoxyribonuclease III</fullName>
    </submittedName>
</protein>
<dbReference type="Gene3D" id="3.60.10.10">
    <property type="entry name" value="Endonuclease/exonuclease/phosphatase"/>
    <property type="match status" value="1"/>
</dbReference>
<keyword evidence="2 6" id="KW-0479">Metal-binding</keyword>
<evidence type="ECO:0000256" key="4">
    <source>
        <dbReference type="ARBA" id="ARBA00022842"/>
    </source>
</evidence>
<comment type="caution">
    <text evidence="9">The sequence shown here is derived from an EMBL/GenBank/DDBJ whole genome shotgun (WGS) entry which is preliminary data.</text>
</comment>
<dbReference type="GO" id="GO:0006284">
    <property type="term" value="P:base-excision repair"/>
    <property type="evidence" value="ECO:0007669"/>
    <property type="project" value="TreeGrafter"/>
</dbReference>
<dbReference type="Proteomes" id="UP000231183">
    <property type="component" value="Unassembled WGS sequence"/>
</dbReference>
<keyword evidence="4 6" id="KW-0460">Magnesium</keyword>
<reference evidence="10" key="1">
    <citation type="submission" date="2017-09" db="EMBL/GenBank/DDBJ databases">
        <title>Depth-based differentiation of microbial function through sediment-hosted aquifers and enrichment of novel symbionts in the deep terrestrial subsurface.</title>
        <authorList>
            <person name="Probst A.J."/>
            <person name="Ladd B."/>
            <person name="Jarett J.K."/>
            <person name="Geller-Mcgrath D.E."/>
            <person name="Sieber C.M.K."/>
            <person name="Emerson J.B."/>
            <person name="Anantharaman K."/>
            <person name="Thomas B.C."/>
            <person name="Malmstrom R."/>
            <person name="Stieglmeier M."/>
            <person name="Klingl A."/>
            <person name="Woyke T."/>
            <person name="Ryan C.M."/>
            <person name="Banfield J.F."/>
        </authorList>
    </citation>
    <scope>NUCLEOTIDE SEQUENCE [LARGE SCALE GENOMIC DNA]</scope>
</reference>
<gene>
    <name evidence="9" type="primary">xth</name>
    <name evidence="9" type="ORF">COU31_03100</name>
</gene>
<dbReference type="InterPro" id="IPR005135">
    <property type="entry name" value="Endo/exonuclease/phosphatase"/>
</dbReference>
<dbReference type="PANTHER" id="PTHR22748:SF6">
    <property type="entry name" value="DNA-(APURINIC OR APYRIMIDINIC SITE) ENDONUCLEASE"/>
    <property type="match status" value="1"/>
</dbReference>
<name>A0A2M6W3M6_9BACT</name>
<evidence type="ECO:0000256" key="6">
    <source>
        <dbReference type="PIRSR" id="PIRSR604808-2"/>
    </source>
</evidence>
<dbReference type="GO" id="GO:0008081">
    <property type="term" value="F:phosphoric diester hydrolase activity"/>
    <property type="evidence" value="ECO:0007669"/>
    <property type="project" value="TreeGrafter"/>
</dbReference>
<dbReference type="PROSITE" id="PS51435">
    <property type="entry name" value="AP_NUCLEASE_F1_4"/>
    <property type="match status" value="1"/>
</dbReference>
<feature type="binding site" evidence="6">
    <location>
        <position position="38"/>
    </location>
    <ligand>
        <name>Mg(2+)</name>
        <dbReference type="ChEBI" id="CHEBI:18420"/>
        <label>1</label>
    </ligand>
</feature>
<comment type="similarity">
    <text evidence="1">Belongs to the DNA repair enzymes AP/ExoA family.</text>
</comment>
<evidence type="ECO:0000256" key="5">
    <source>
        <dbReference type="PIRSR" id="PIRSR604808-1"/>
    </source>
</evidence>
<dbReference type="CDD" id="cd09087">
    <property type="entry name" value="Ape1-like_AP-endo"/>
    <property type="match status" value="1"/>
</dbReference>
<evidence type="ECO:0000256" key="1">
    <source>
        <dbReference type="ARBA" id="ARBA00007092"/>
    </source>
</evidence>
<dbReference type="GO" id="GO:0008311">
    <property type="term" value="F:double-stranded DNA 3'-5' DNA exonuclease activity"/>
    <property type="evidence" value="ECO:0007669"/>
    <property type="project" value="TreeGrafter"/>
</dbReference>
<evidence type="ECO:0000313" key="10">
    <source>
        <dbReference type="Proteomes" id="UP000231183"/>
    </source>
</evidence>
<sequence>MSKTSLITWNVNGIRAVCRHDFLTTIKKLDPDILCLQEIKADRHKIPQEVFDLKSYHFHFNPASKSGYAGTALLSKIKPIKIIDKIGLKKFDDEGRFLLAEFGSFAVFNAYFPHSQRAVARLDFKLEFNRAYLSFIKKLGLKKPLILTGDFNVAHQEIDLANPKENTNNAGFTEKERKFMDELLAQGYADVWRDQYPKKKQYTWWTYRFKARERNVGWRIDYWLVPKKMTGRVKRVEILDQVMGSDHCPVRIEIEN</sequence>
<proteinExistence type="inferred from homology"/>
<evidence type="ECO:0000256" key="3">
    <source>
        <dbReference type="ARBA" id="ARBA00022801"/>
    </source>
</evidence>
<dbReference type="InterPro" id="IPR036691">
    <property type="entry name" value="Endo/exonu/phosph_ase_sf"/>
</dbReference>
<keyword evidence="3" id="KW-0378">Hydrolase</keyword>
<accession>A0A2M6W3M6</accession>
<feature type="domain" description="Endonuclease/exonuclease/phosphatase" evidence="8">
    <location>
        <begin position="7"/>
        <end position="247"/>
    </location>
</feature>
<feature type="binding site" evidence="6">
    <location>
        <position position="10"/>
    </location>
    <ligand>
        <name>Mg(2+)</name>
        <dbReference type="ChEBI" id="CHEBI:18420"/>
        <label>1</label>
    </ligand>
</feature>
<dbReference type="NCBIfam" id="TIGR00195">
    <property type="entry name" value="exoDNase_III"/>
    <property type="match status" value="1"/>
</dbReference>
<feature type="binding site" evidence="6">
    <location>
        <position position="150"/>
    </location>
    <ligand>
        <name>Mg(2+)</name>
        <dbReference type="ChEBI" id="CHEBI:18420"/>
        <label>1</label>
    </ligand>
</feature>
<dbReference type="EMBL" id="PFBX01000029">
    <property type="protein sequence ID" value="PIT87403.1"/>
    <property type="molecule type" value="Genomic_DNA"/>
</dbReference>
<feature type="binding site" evidence="6">
    <location>
        <position position="152"/>
    </location>
    <ligand>
        <name>Mg(2+)</name>
        <dbReference type="ChEBI" id="CHEBI:18420"/>
        <label>1</label>
    </ligand>
</feature>
<dbReference type="PANTHER" id="PTHR22748">
    <property type="entry name" value="AP ENDONUCLEASE"/>
    <property type="match status" value="1"/>
</dbReference>
<comment type="cofactor">
    <cofactor evidence="6">
        <name>Mg(2+)</name>
        <dbReference type="ChEBI" id="CHEBI:18420"/>
    </cofactor>
    <cofactor evidence="6">
        <name>Mn(2+)</name>
        <dbReference type="ChEBI" id="CHEBI:29035"/>
    </cofactor>
    <text evidence="6">Probably binds two magnesium or manganese ions per subunit.</text>
</comment>
<evidence type="ECO:0000313" key="9">
    <source>
        <dbReference type="EMBL" id="PIT87403.1"/>
    </source>
</evidence>
<dbReference type="GO" id="GO:0003906">
    <property type="term" value="F:DNA-(apurinic or apyrimidinic site) endonuclease activity"/>
    <property type="evidence" value="ECO:0007669"/>
    <property type="project" value="TreeGrafter"/>
</dbReference>
<dbReference type="SUPFAM" id="SSF56219">
    <property type="entry name" value="DNase I-like"/>
    <property type="match status" value="1"/>
</dbReference>
<dbReference type="Pfam" id="PF03372">
    <property type="entry name" value="Exo_endo_phos"/>
    <property type="match status" value="1"/>
</dbReference>
<dbReference type="InterPro" id="IPR020847">
    <property type="entry name" value="AP_endonuclease_F1_BS"/>
</dbReference>
<keyword evidence="6" id="KW-0464">Manganese</keyword>
<dbReference type="GO" id="GO:0003677">
    <property type="term" value="F:DNA binding"/>
    <property type="evidence" value="ECO:0007669"/>
    <property type="project" value="InterPro"/>
</dbReference>
<feature type="binding site" evidence="6">
    <location>
        <position position="247"/>
    </location>
    <ligand>
        <name>Mg(2+)</name>
        <dbReference type="ChEBI" id="CHEBI:18420"/>
        <label>1</label>
    </ligand>
</feature>
<feature type="binding site" evidence="6">
    <location>
        <position position="246"/>
    </location>
    <ligand>
        <name>Mg(2+)</name>
        <dbReference type="ChEBI" id="CHEBI:18420"/>
        <label>1</label>
    </ligand>
</feature>
<organism evidence="9 10">
    <name type="scientific">Candidatus Magasanikbacteria bacterium CG10_big_fil_rev_8_21_14_0_10_40_10</name>
    <dbReference type="NCBI Taxonomy" id="1974648"/>
    <lineage>
        <taxon>Bacteria</taxon>
        <taxon>Candidatus Magasanikiibacteriota</taxon>
    </lineage>
</organism>
<feature type="active site" evidence="5">
    <location>
        <position position="111"/>
    </location>
</feature>
<feature type="site" description="Important for catalytic activity" evidence="7">
    <location>
        <position position="221"/>
    </location>
</feature>
<evidence type="ECO:0000256" key="2">
    <source>
        <dbReference type="ARBA" id="ARBA00022723"/>
    </source>
</evidence>
<dbReference type="InterPro" id="IPR004808">
    <property type="entry name" value="AP_endonuc_1"/>
</dbReference>
<feature type="site" description="Transition state stabilizer" evidence="7">
    <location>
        <position position="152"/>
    </location>
</feature>